<accession>A0A2D0KCP1</accession>
<sequence length="835" mass="91140">MATLVDTLLVALKLDMSGFASDANKAIKALDDLDKKADGASTTVVKLSDGTDKAADSSKDLNQSNQSLTKSTEIVGKTTKNTSNVVLSFSDKLSDASDKTQKMSKSVGGAVKALAGLFTTIFVSSGLAKLVSEVSQSNDQLHFLSKNLGMNADTIKKWQNVAEMSGGSADGMAATMSSLNKSLWDLVTVGDASILPFFNALGVGVVDSYGKIRNLDDILLDMADSLSKLPRPQAYSIAKSMGLDEGTINLLLEGKDAVQKKLDAQKNVVISTKEELELNRQLREQNSVLGQQWEGLKTIVANYLIPRLLKLSTMVTGFLEYLNKNRETALNVFRLLSVFLTLTLIPVLFRVGRMLLLAFAPLLGTTGIILALAAALWVLYDDYQTWKKGGDSVLNWKEWDESITWILKKLGEFKEWFKDTTIGKWFTDEKGELDSFKLTLGGLALFLGGPWLASILTTLGLAGLGLLRFFGWPGALIGGAIWAFNELKSKIDEFDWDSAAKDMAKVGVKAAKAVKTVKKLTNAETVSEQGQVLFDTAKSLPEVKLITDSIQVGTNIVKSNTDEQGRVNWSGVVGSTVDSFNKAAKIAADGAKNKPKPKPLPETQKGNTRGERNNNPLNMEFAKQKGATVEDHPEKRFAKFNTPYEGVERTAWQLRRYFNGLTDNVKRQSVDLIVRKWAPPGGKDKNRTEDYIDRVAQRLGVGRHDRLDLNNHNMMYALMNAMSQEEIGKPLPYDKNLVMAAIKRKSDPTVNLANNINSFSEYISKPMVSNMPNAGAEFLSQTQKINSMPTTVSNKTDITIGDINVTTTANTVTGTVTDAGQAARESLSQIIPSMG</sequence>
<proteinExistence type="predicted"/>
<dbReference type="AlphaFoldDB" id="A0A2D0KCP1"/>
<evidence type="ECO:0000256" key="2">
    <source>
        <dbReference type="SAM" id="Phobius"/>
    </source>
</evidence>
<evidence type="ECO:0000313" key="4">
    <source>
        <dbReference type="Proteomes" id="UP000222168"/>
    </source>
</evidence>
<dbReference type="OrthoDB" id="8019720at2"/>
<name>A0A2D0KCP1_9GAMM</name>
<gene>
    <name evidence="3" type="ORF">Xish_00305</name>
</gene>
<keyword evidence="2" id="KW-0812">Transmembrane</keyword>
<comment type="caution">
    <text evidence="3">The sequence shown here is derived from an EMBL/GenBank/DDBJ whole genome shotgun (WGS) entry which is preliminary data.</text>
</comment>
<keyword evidence="4" id="KW-1185">Reference proteome</keyword>
<feature type="transmembrane region" description="Helical" evidence="2">
    <location>
        <begin position="356"/>
        <end position="380"/>
    </location>
</feature>
<feature type="transmembrane region" description="Helical" evidence="2">
    <location>
        <begin position="332"/>
        <end position="349"/>
    </location>
</feature>
<feature type="region of interest" description="Disordered" evidence="1">
    <location>
        <begin position="587"/>
        <end position="617"/>
    </location>
</feature>
<protein>
    <submittedName>
        <fullName evidence="3">Putative bacteriophage protein</fullName>
    </submittedName>
</protein>
<keyword evidence="2" id="KW-1133">Transmembrane helix</keyword>
<dbReference type="Proteomes" id="UP000222168">
    <property type="component" value="Unassembled WGS sequence"/>
</dbReference>
<feature type="transmembrane region" description="Helical" evidence="2">
    <location>
        <begin position="438"/>
        <end position="459"/>
    </location>
</feature>
<evidence type="ECO:0000256" key="1">
    <source>
        <dbReference type="SAM" id="MobiDB-lite"/>
    </source>
</evidence>
<dbReference type="RefSeq" id="WP_099116386.1">
    <property type="nucleotide sequence ID" value="NZ_NJAK01000001.1"/>
</dbReference>
<evidence type="ECO:0000313" key="3">
    <source>
        <dbReference type="EMBL" id="PHM61183.1"/>
    </source>
</evidence>
<keyword evidence="2" id="KW-0472">Membrane</keyword>
<reference evidence="3 4" key="1">
    <citation type="journal article" date="2017" name="Nat. Microbiol.">
        <title>Natural product diversity associated with the nematode symbionts Photorhabdus and Xenorhabdus.</title>
        <authorList>
            <person name="Tobias N.J."/>
            <person name="Wolff H."/>
            <person name="Djahanschiri B."/>
            <person name="Grundmann F."/>
            <person name="Kronenwerth M."/>
            <person name="Shi Y.M."/>
            <person name="Simonyi S."/>
            <person name="Grun P."/>
            <person name="Shapiro-Ilan D."/>
            <person name="Pidot S.J."/>
            <person name="Stinear T.P."/>
            <person name="Ebersberger I."/>
            <person name="Bode H.B."/>
        </authorList>
    </citation>
    <scope>NUCLEOTIDE SEQUENCE [LARGE SCALE GENOMIC DNA]</scope>
    <source>
        <strain evidence="3 4">DSM 22670</strain>
    </source>
</reference>
<organism evidence="3 4">
    <name type="scientific">Xenorhabdus ishibashii</name>
    <dbReference type="NCBI Taxonomy" id="1034471"/>
    <lineage>
        <taxon>Bacteria</taxon>
        <taxon>Pseudomonadati</taxon>
        <taxon>Pseudomonadota</taxon>
        <taxon>Gammaproteobacteria</taxon>
        <taxon>Enterobacterales</taxon>
        <taxon>Morganellaceae</taxon>
        <taxon>Xenorhabdus</taxon>
    </lineage>
</organism>
<dbReference type="EMBL" id="NJAK01000001">
    <property type="protein sequence ID" value="PHM61183.1"/>
    <property type="molecule type" value="Genomic_DNA"/>
</dbReference>